<dbReference type="PANTHER" id="PTHR12598:SF0">
    <property type="entry name" value="COPPER HOMEOSTASIS PROTEIN CUTC HOMOLOG"/>
    <property type="match status" value="1"/>
</dbReference>
<gene>
    <name evidence="3" type="ORF">POSPLADRAFT_1130412</name>
</gene>
<organism evidence="3 4">
    <name type="scientific">Postia placenta MAD-698-R-SB12</name>
    <dbReference type="NCBI Taxonomy" id="670580"/>
    <lineage>
        <taxon>Eukaryota</taxon>
        <taxon>Fungi</taxon>
        <taxon>Dikarya</taxon>
        <taxon>Basidiomycota</taxon>
        <taxon>Agaricomycotina</taxon>
        <taxon>Agaricomycetes</taxon>
        <taxon>Polyporales</taxon>
        <taxon>Adustoporiaceae</taxon>
        <taxon>Rhodonia</taxon>
    </lineage>
</organism>
<dbReference type="PANTHER" id="PTHR12598">
    <property type="entry name" value="COPPER HOMEOSTASIS PROTEIN CUTC"/>
    <property type="match status" value="1"/>
</dbReference>
<dbReference type="STRING" id="670580.A0A1X6NF49"/>
<dbReference type="EMBL" id="KZ110591">
    <property type="protein sequence ID" value="OSX67066.1"/>
    <property type="molecule type" value="Genomic_DNA"/>
</dbReference>
<dbReference type="SUPFAM" id="SSF110395">
    <property type="entry name" value="CutC-like"/>
    <property type="match status" value="1"/>
</dbReference>
<protein>
    <recommendedName>
        <fullName evidence="2">Copper homeostasis protein cutC homolog</fullName>
    </recommendedName>
</protein>
<dbReference type="AlphaFoldDB" id="A0A1X6NF49"/>
<evidence type="ECO:0000256" key="2">
    <source>
        <dbReference type="ARBA" id="ARBA00019014"/>
    </source>
</evidence>
<dbReference type="InterPro" id="IPR036822">
    <property type="entry name" value="CutC-like_dom_sf"/>
</dbReference>
<comment type="similarity">
    <text evidence="1">Belongs to the CutC family.</text>
</comment>
<dbReference type="Gene3D" id="3.20.20.380">
    <property type="entry name" value="Copper homeostasis (CutC) domain"/>
    <property type="match status" value="2"/>
</dbReference>
<evidence type="ECO:0000313" key="4">
    <source>
        <dbReference type="Proteomes" id="UP000194127"/>
    </source>
</evidence>
<evidence type="ECO:0000313" key="3">
    <source>
        <dbReference type="EMBL" id="OSX67066.1"/>
    </source>
</evidence>
<keyword evidence="4" id="KW-1185">Reference proteome</keyword>
<accession>A0A1X6NF49</accession>
<name>A0A1X6NF49_9APHY</name>
<dbReference type="InterPro" id="IPR005627">
    <property type="entry name" value="CutC-like"/>
</dbReference>
<dbReference type="Proteomes" id="UP000194127">
    <property type="component" value="Unassembled WGS sequence"/>
</dbReference>
<dbReference type="GeneID" id="36328900"/>
<dbReference type="Pfam" id="PF03932">
    <property type="entry name" value="CutC"/>
    <property type="match status" value="1"/>
</dbReference>
<evidence type="ECO:0000256" key="1">
    <source>
        <dbReference type="ARBA" id="ARBA00007768"/>
    </source>
</evidence>
<proteinExistence type="inferred from homology"/>
<dbReference type="OrthoDB" id="7392499at2759"/>
<dbReference type="GO" id="GO:0005507">
    <property type="term" value="F:copper ion binding"/>
    <property type="evidence" value="ECO:0007669"/>
    <property type="project" value="TreeGrafter"/>
</dbReference>
<dbReference type="RefSeq" id="XP_024343860.1">
    <property type="nucleotide sequence ID" value="XM_024483951.1"/>
</dbReference>
<sequence length="266" mass="28296">MEYQKGPQVRSSKGSSIVVEVCIDSVESAIAFVDFSALRHPASRWLFSSAANGGADRLELCGNLGLGGGTTPTLALFRAVKRAVPGTPIMVNPSTPHEHCARTANPELDIMLEDIRILKQAGADGLVFGVLSAEGFVDTDRTTSGHKPAAPSALPALRDLLQKAAEPTHPTPASTPAILVGSGINPATVRPVLDALLPHGLREIHLSGGSWVPGEMQYRPPGMGMGVGGDGEWGIWRTSEERVREVRRIADLAWEEYINIEPGETL</sequence>
<reference evidence="3 4" key="1">
    <citation type="submission" date="2017-04" db="EMBL/GenBank/DDBJ databases">
        <title>Genome Sequence of the Model Brown-Rot Fungus Postia placenta SB12.</title>
        <authorList>
            <consortium name="DOE Joint Genome Institute"/>
            <person name="Gaskell J."/>
            <person name="Kersten P."/>
            <person name="Larrondo L.F."/>
            <person name="Canessa P."/>
            <person name="Martinez D."/>
            <person name="Hibbett D."/>
            <person name="Schmoll M."/>
            <person name="Kubicek C.P."/>
            <person name="Martinez A.T."/>
            <person name="Yadav J."/>
            <person name="Master E."/>
            <person name="Magnuson J.K."/>
            <person name="James T."/>
            <person name="Yaver D."/>
            <person name="Berka R."/>
            <person name="Labutti K."/>
            <person name="Lipzen A."/>
            <person name="Aerts A."/>
            <person name="Barry K."/>
            <person name="Henrissat B."/>
            <person name="Blanchette R."/>
            <person name="Grigoriev I."/>
            <person name="Cullen D."/>
        </authorList>
    </citation>
    <scope>NUCLEOTIDE SEQUENCE [LARGE SCALE GENOMIC DNA]</scope>
    <source>
        <strain evidence="3 4">MAD-698-R-SB12</strain>
    </source>
</reference>